<sequence length="58" mass="6498">FPHISWASSSVTLSDKNTFSTLIRLMPTYNKIGKAVAGILNYFSWNQLSIIAERGHSK</sequence>
<accession>A0AA88YDA4</accession>
<protein>
    <recommendedName>
        <fullName evidence="5">Receptor ligand binding region domain-containing protein</fullName>
    </recommendedName>
</protein>
<comment type="caution">
    <text evidence="6">The sequence shown here is derived from an EMBL/GenBank/DDBJ whole genome shotgun (WGS) entry which is preliminary data.</text>
</comment>
<evidence type="ECO:0000313" key="7">
    <source>
        <dbReference type="Proteomes" id="UP001186944"/>
    </source>
</evidence>
<dbReference type="Proteomes" id="UP001186944">
    <property type="component" value="Unassembled WGS sequence"/>
</dbReference>
<dbReference type="Gene3D" id="3.40.50.2300">
    <property type="match status" value="2"/>
</dbReference>
<reference evidence="6" key="1">
    <citation type="submission" date="2019-08" db="EMBL/GenBank/DDBJ databases">
        <title>The improved chromosome-level genome for the pearl oyster Pinctada fucata martensii using PacBio sequencing and Hi-C.</title>
        <authorList>
            <person name="Zheng Z."/>
        </authorList>
    </citation>
    <scope>NUCLEOTIDE SEQUENCE</scope>
    <source>
        <strain evidence="6">ZZ-2019</strain>
        <tissue evidence="6">Adductor muscle</tissue>
    </source>
</reference>
<evidence type="ECO:0000313" key="6">
    <source>
        <dbReference type="EMBL" id="KAK3097147.1"/>
    </source>
</evidence>
<organism evidence="6 7">
    <name type="scientific">Pinctada imbricata</name>
    <name type="common">Atlantic pearl-oyster</name>
    <name type="synonym">Pinctada martensii</name>
    <dbReference type="NCBI Taxonomy" id="66713"/>
    <lineage>
        <taxon>Eukaryota</taxon>
        <taxon>Metazoa</taxon>
        <taxon>Spiralia</taxon>
        <taxon>Lophotrochozoa</taxon>
        <taxon>Mollusca</taxon>
        <taxon>Bivalvia</taxon>
        <taxon>Autobranchia</taxon>
        <taxon>Pteriomorphia</taxon>
        <taxon>Pterioida</taxon>
        <taxon>Pterioidea</taxon>
        <taxon>Pteriidae</taxon>
        <taxon>Pinctada</taxon>
    </lineage>
</organism>
<proteinExistence type="predicted"/>
<feature type="non-terminal residue" evidence="6">
    <location>
        <position position="1"/>
    </location>
</feature>
<comment type="subcellular location">
    <subcellularLocation>
        <location evidence="1">Membrane</location>
    </subcellularLocation>
</comment>
<dbReference type="InterPro" id="IPR028082">
    <property type="entry name" value="Peripla_BP_I"/>
</dbReference>
<dbReference type="SUPFAM" id="SSF53822">
    <property type="entry name" value="Periplasmic binding protein-like I"/>
    <property type="match status" value="1"/>
</dbReference>
<dbReference type="AlphaFoldDB" id="A0AA88YDA4"/>
<keyword evidence="4" id="KW-0472">Membrane</keyword>
<dbReference type="EMBL" id="VSWD01000007">
    <property type="protein sequence ID" value="KAK3097147.1"/>
    <property type="molecule type" value="Genomic_DNA"/>
</dbReference>
<dbReference type="InterPro" id="IPR001828">
    <property type="entry name" value="ANF_lig-bd_rcpt"/>
</dbReference>
<evidence type="ECO:0000259" key="5">
    <source>
        <dbReference type="Pfam" id="PF01094"/>
    </source>
</evidence>
<dbReference type="GO" id="GO:0016020">
    <property type="term" value="C:membrane"/>
    <property type="evidence" value="ECO:0007669"/>
    <property type="project" value="UniProtKB-SubCell"/>
</dbReference>
<evidence type="ECO:0000256" key="4">
    <source>
        <dbReference type="ARBA" id="ARBA00023136"/>
    </source>
</evidence>
<dbReference type="Pfam" id="PF01094">
    <property type="entry name" value="ANF_receptor"/>
    <property type="match status" value="1"/>
</dbReference>
<keyword evidence="2" id="KW-0812">Transmembrane</keyword>
<evidence type="ECO:0000256" key="1">
    <source>
        <dbReference type="ARBA" id="ARBA00004370"/>
    </source>
</evidence>
<evidence type="ECO:0000256" key="2">
    <source>
        <dbReference type="ARBA" id="ARBA00022692"/>
    </source>
</evidence>
<feature type="domain" description="Receptor ligand binding region" evidence="5">
    <location>
        <begin position="2"/>
        <end position="54"/>
    </location>
</feature>
<keyword evidence="3" id="KW-1133">Transmembrane helix</keyword>
<name>A0AA88YDA4_PINIB</name>
<evidence type="ECO:0000256" key="3">
    <source>
        <dbReference type="ARBA" id="ARBA00022989"/>
    </source>
</evidence>
<keyword evidence="7" id="KW-1185">Reference proteome</keyword>
<gene>
    <name evidence="6" type="ORF">FSP39_006819</name>
</gene>